<dbReference type="AlphaFoldDB" id="H1D0M6"/>
<gene>
    <name evidence="4" type="ORF">HMPREF9453_01164</name>
</gene>
<accession>H1D0M6</accession>
<evidence type="ECO:0000313" key="5">
    <source>
        <dbReference type="Proteomes" id="UP000003277"/>
    </source>
</evidence>
<feature type="chain" id="PRO_5039097033" description="Fe/B12 periplasmic-binding domain-containing protein" evidence="2">
    <location>
        <begin position="21"/>
        <end position="327"/>
    </location>
</feature>
<sequence length="327" mass="35091">MKYAKAGALCASLLILLTLSGCGMKQMAPSGEGKSYTVTDATGKEVVIPAKPKRILGNSASIDTMLLSVVTPDKLMAATEADRDPNISYIANETKDIPLTVPLTGLSMEVVTEAKPDLIVASTYTDGKELDLYRNLGIPVVVIDGPRSIDQVKEDVRIIATAVDEKERGNQVISQMDKTLSEIQSRLSKETGKKPVVYLVSQMTRYGGPGSMFNELLTAARIDNAITLAGGVNGQATSPELIIKTDPDMLFVSTDRTSDTTGAAKYRDDFLSNPAIASMRAARHIVPVEDRYIYSASQNCVWAIKGLANAAYGPIFDMSGEGQIKGY</sequence>
<comment type="similarity">
    <text evidence="1">Belongs to the bacterial solute-binding protein 8 family.</text>
</comment>
<dbReference type="PROSITE" id="PS50983">
    <property type="entry name" value="FE_B12_PBP"/>
    <property type="match status" value="1"/>
</dbReference>
<dbReference type="PANTHER" id="PTHR30535">
    <property type="entry name" value="VITAMIN B12-BINDING PROTEIN"/>
    <property type="match status" value="1"/>
</dbReference>
<dbReference type="Gene3D" id="3.40.50.1980">
    <property type="entry name" value="Nitrogenase molybdenum iron protein domain"/>
    <property type="match status" value="2"/>
</dbReference>
<dbReference type="Proteomes" id="UP000003277">
    <property type="component" value="Unassembled WGS sequence"/>
</dbReference>
<dbReference type="PANTHER" id="PTHR30535:SF34">
    <property type="entry name" value="MOLYBDATE-BINDING PROTEIN MOLA"/>
    <property type="match status" value="1"/>
</dbReference>
<dbReference type="OrthoDB" id="1632098at2"/>
<dbReference type="RefSeq" id="WP_008859658.1">
    <property type="nucleotide sequence ID" value="NZ_JH591188.1"/>
</dbReference>
<keyword evidence="5" id="KW-1185">Reference proteome</keyword>
<dbReference type="HOGENOM" id="CLU_038034_6_1_9"/>
<dbReference type="eggNOG" id="COG0614">
    <property type="taxonomic scope" value="Bacteria"/>
</dbReference>
<evidence type="ECO:0000313" key="4">
    <source>
        <dbReference type="EMBL" id="EHO62905.1"/>
    </source>
</evidence>
<keyword evidence="2" id="KW-0732">Signal</keyword>
<protein>
    <recommendedName>
        <fullName evidence="3">Fe/B12 periplasmic-binding domain-containing protein</fullName>
    </recommendedName>
</protein>
<proteinExistence type="inferred from homology"/>
<dbReference type="EMBL" id="ADLT01000038">
    <property type="protein sequence ID" value="EHO62905.1"/>
    <property type="molecule type" value="Genomic_DNA"/>
</dbReference>
<evidence type="ECO:0000259" key="3">
    <source>
        <dbReference type="PROSITE" id="PS50983"/>
    </source>
</evidence>
<dbReference type="GO" id="GO:0071281">
    <property type="term" value="P:cellular response to iron ion"/>
    <property type="evidence" value="ECO:0007669"/>
    <property type="project" value="TreeGrafter"/>
</dbReference>
<dbReference type="STRING" id="742743.HMPREF9453_01164"/>
<dbReference type="Pfam" id="PF01497">
    <property type="entry name" value="Peripla_BP_2"/>
    <property type="match status" value="1"/>
</dbReference>
<dbReference type="PATRIC" id="fig|742743.3.peg.1183"/>
<dbReference type="InterPro" id="IPR002491">
    <property type="entry name" value="ABC_transptr_periplasmic_BD"/>
</dbReference>
<dbReference type="InterPro" id="IPR050902">
    <property type="entry name" value="ABC_Transporter_SBP"/>
</dbReference>
<organism evidence="4 5">
    <name type="scientific">Dialister succinatiphilus YIT 11850</name>
    <dbReference type="NCBI Taxonomy" id="742743"/>
    <lineage>
        <taxon>Bacteria</taxon>
        <taxon>Bacillati</taxon>
        <taxon>Bacillota</taxon>
        <taxon>Negativicutes</taxon>
        <taxon>Veillonellales</taxon>
        <taxon>Veillonellaceae</taxon>
        <taxon>Dialister</taxon>
    </lineage>
</organism>
<feature type="domain" description="Fe/B12 periplasmic-binding" evidence="3">
    <location>
        <begin position="54"/>
        <end position="327"/>
    </location>
</feature>
<comment type="caution">
    <text evidence="4">The sequence shown here is derived from an EMBL/GenBank/DDBJ whole genome shotgun (WGS) entry which is preliminary data.</text>
</comment>
<feature type="signal peptide" evidence="2">
    <location>
        <begin position="1"/>
        <end position="20"/>
    </location>
</feature>
<dbReference type="SUPFAM" id="SSF53807">
    <property type="entry name" value="Helical backbone' metal receptor"/>
    <property type="match status" value="1"/>
</dbReference>
<dbReference type="PROSITE" id="PS51257">
    <property type="entry name" value="PROKAR_LIPOPROTEIN"/>
    <property type="match status" value="1"/>
</dbReference>
<name>H1D0M6_9FIRM</name>
<reference evidence="4 5" key="1">
    <citation type="submission" date="2011-11" db="EMBL/GenBank/DDBJ databases">
        <title>The Genome Sequence of Dialister succinatiphilus YIT 11850.</title>
        <authorList>
            <consortium name="The Broad Institute Genome Sequencing Platform"/>
            <person name="Earl A."/>
            <person name="Ward D."/>
            <person name="Feldgarden M."/>
            <person name="Gevers D."/>
            <person name="Morotomi M."/>
            <person name="Young S.K."/>
            <person name="Zeng Q."/>
            <person name="Gargeya S."/>
            <person name="Fitzgerald M."/>
            <person name="Haas B."/>
            <person name="Abouelleil A."/>
            <person name="Alvarado L."/>
            <person name="Arachchi H.M."/>
            <person name="Berlin A."/>
            <person name="Brown A."/>
            <person name="Chapman S.B."/>
            <person name="Dunbar C."/>
            <person name="Gearin G."/>
            <person name="Goldberg J."/>
            <person name="Griggs A."/>
            <person name="Gujja S."/>
            <person name="Heiman D."/>
            <person name="Howarth C."/>
            <person name="Lui A."/>
            <person name="MacDonald P.J.P."/>
            <person name="Montmayeur A."/>
            <person name="Murphy C."/>
            <person name="Neiman D."/>
            <person name="Pearson M."/>
            <person name="Priest M."/>
            <person name="Roberts A."/>
            <person name="Saif S."/>
            <person name="Shea T."/>
            <person name="Sisk P."/>
            <person name="Stolte C."/>
            <person name="Sykes S."/>
            <person name="Wortman J."/>
            <person name="Nusbaum C."/>
            <person name="Birren B."/>
        </authorList>
    </citation>
    <scope>NUCLEOTIDE SEQUENCE [LARGE SCALE GENOMIC DNA]</scope>
    <source>
        <strain evidence="4 5">YIT 11850</strain>
    </source>
</reference>
<evidence type="ECO:0000256" key="2">
    <source>
        <dbReference type="SAM" id="SignalP"/>
    </source>
</evidence>
<evidence type="ECO:0000256" key="1">
    <source>
        <dbReference type="ARBA" id="ARBA00008814"/>
    </source>
</evidence>